<protein>
    <recommendedName>
        <fullName evidence="3">SsrA-binding protein</fullName>
    </recommendedName>
    <alternativeName>
        <fullName evidence="3">Small protein B</fullName>
    </alternativeName>
</protein>
<dbReference type="AlphaFoldDB" id="A0A923SPR2"/>
<dbReference type="InterPro" id="IPR000037">
    <property type="entry name" value="SsrA-bd_prot"/>
</dbReference>
<dbReference type="GO" id="GO:0003723">
    <property type="term" value="F:RNA binding"/>
    <property type="evidence" value="ECO:0007669"/>
    <property type="project" value="UniProtKB-UniRule"/>
</dbReference>
<keyword evidence="5" id="KW-1185">Reference proteome</keyword>
<dbReference type="GO" id="GO:0070930">
    <property type="term" value="P:trans-translation-dependent protein tagging"/>
    <property type="evidence" value="ECO:0007669"/>
    <property type="project" value="TreeGrafter"/>
</dbReference>
<comment type="subcellular location">
    <subcellularLocation>
        <location evidence="3">Cytoplasm</location>
    </subcellularLocation>
    <text evidence="3">The tmRNA-SmpB complex associates with stalled 70S ribosomes.</text>
</comment>
<dbReference type="InterPro" id="IPR023620">
    <property type="entry name" value="SmpB"/>
</dbReference>
<comment type="function">
    <text evidence="3">Required for rescue of stalled ribosomes mediated by trans-translation. Binds to transfer-messenger RNA (tmRNA), required for stable association of tmRNA with ribosomes. tmRNA and SmpB together mimic tRNA shape, replacing the anticodon stem-loop with SmpB. tmRNA is encoded by the ssrA gene; the 2 termini fold to resemble tRNA(Ala) and it encodes a 'tag peptide', a short internal open reading frame. During trans-translation Ala-aminoacylated tmRNA acts like a tRNA, entering the A-site of stalled ribosomes, displacing the stalled mRNA. The ribosome then switches to translate the ORF on the tmRNA; the nascent peptide is terminated with the 'tag peptide' encoded by the tmRNA and targeted for degradation. The ribosome is freed to recommence translation, which seems to be the essential function of trans-translation.</text>
</comment>
<dbReference type="GO" id="GO:0070929">
    <property type="term" value="P:trans-translation"/>
    <property type="evidence" value="ECO:0007669"/>
    <property type="project" value="UniProtKB-UniRule"/>
</dbReference>
<accession>A0A923SPR2</accession>
<sequence length="150" mass="17418">MSGIKVVANNKKARHDYFIEDTYETGIVLTGTEIKSIRQGKVNIKESYAKIENGEMILYGMHISPYEHGNRFNVDPLRPRKLLLHKREIQKLIGYTTLKGLTLVPLRMYINEKGRAKLELAVARGKKDYDKRNTIAKRDADRRMQQAMRK</sequence>
<dbReference type="RefSeq" id="WP_187301802.1">
    <property type="nucleotide sequence ID" value="NZ_CBCTQH010000036.1"/>
</dbReference>
<dbReference type="EMBL" id="JACRYT010000001">
    <property type="protein sequence ID" value="MBC6678640.1"/>
    <property type="molecule type" value="Genomic_DNA"/>
</dbReference>
<dbReference type="NCBIfam" id="NF003843">
    <property type="entry name" value="PRK05422.1"/>
    <property type="match status" value="1"/>
</dbReference>
<evidence type="ECO:0000313" key="4">
    <source>
        <dbReference type="EMBL" id="MBC6678640.1"/>
    </source>
</evidence>
<name>A0A923SPR2_9FIRM</name>
<gene>
    <name evidence="3 4" type="primary">smpB</name>
    <name evidence="4" type="ORF">H9L42_02210</name>
</gene>
<evidence type="ECO:0000256" key="1">
    <source>
        <dbReference type="ARBA" id="ARBA00022490"/>
    </source>
</evidence>
<dbReference type="HAMAP" id="MF_00023">
    <property type="entry name" value="SmpB"/>
    <property type="match status" value="1"/>
</dbReference>
<dbReference type="PROSITE" id="PS01317">
    <property type="entry name" value="SSRP"/>
    <property type="match status" value="1"/>
</dbReference>
<dbReference type="PANTHER" id="PTHR30308:SF2">
    <property type="entry name" value="SSRA-BINDING PROTEIN"/>
    <property type="match status" value="1"/>
</dbReference>
<dbReference type="CDD" id="cd09294">
    <property type="entry name" value="SmpB"/>
    <property type="match status" value="1"/>
</dbReference>
<evidence type="ECO:0000313" key="5">
    <source>
        <dbReference type="Proteomes" id="UP000602647"/>
    </source>
</evidence>
<dbReference type="InterPro" id="IPR020081">
    <property type="entry name" value="SsrA-bd_prot_CS"/>
</dbReference>
<reference evidence="4" key="1">
    <citation type="submission" date="2020-08" db="EMBL/GenBank/DDBJ databases">
        <title>Genome public.</title>
        <authorList>
            <person name="Liu C."/>
            <person name="Sun Q."/>
        </authorList>
    </citation>
    <scope>NUCLEOTIDE SEQUENCE</scope>
    <source>
        <strain evidence="4">BX12</strain>
    </source>
</reference>
<keyword evidence="2 3" id="KW-0694">RNA-binding</keyword>
<dbReference type="PANTHER" id="PTHR30308">
    <property type="entry name" value="TMRNA-BINDING COMPONENT OF TRANS-TRANSLATION TAGGING COMPLEX"/>
    <property type="match status" value="1"/>
</dbReference>
<evidence type="ECO:0000256" key="2">
    <source>
        <dbReference type="ARBA" id="ARBA00022884"/>
    </source>
</evidence>
<dbReference type="Gene3D" id="2.40.280.10">
    <property type="match status" value="1"/>
</dbReference>
<dbReference type="NCBIfam" id="TIGR00086">
    <property type="entry name" value="smpB"/>
    <property type="match status" value="1"/>
</dbReference>
<dbReference type="SUPFAM" id="SSF74982">
    <property type="entry name" value="Small protein B (SmpB)"/>
    <property type="match status" value="1"/>
</dbReference>
<evidence type="ECO:0000256" key="3">
    <source>
        <dbReference type="HAMAP-Rule" id="MF_00023"/>
    </source>
</evidence>
<organism evidence="4 5">
    <name type="scientific">Zhenpiania hominis</name>
    <dbReference type="NCBI Taxonomy" id="2763644"/>
    <lineage>
        <taxon>Bacteria</taxon>
        <taxon>Bacillati</taxon>
        <taxon>Bacillota</taxon>
        <taxon>Clostridia</taxon>
        <taxon>Peptostreptococcales</taxon>
        <taxon>Anaerovoracaceae</taxon>
        <taxon>Zhenpiania</taxon>
    </lineage>
</organism>
<keyword evidence="1 3" id="KW-0963">Cytoplasm</keyword>
<dbReference type="Pfam" id="PF01668">
    <property type="entry name" value="SmpB"/>
    <property type="match status" value="1"/>
</dbReference>
<proteinExistence type="inferred from homology"/>
<dbReference type="Proteomes" id="UP000602647">
    <property type="component" value="Unassembled WGS sequence"/>
</dbReference>
<comment type="similarity">
    <text evidence="3">Belongs to the SmpB family.</text>
</comment>
<dbReference type="GO" id="GO:0005829">
    <property type="term" value="C:cytosol"/>
    <property type="evidence" value="ECO:0007669"/>
    <property type="project" value="TreeGrafter"/>
</dbReference>
<comment type="caution">
    <text evidence="4">The sequence shown here is derived from an EMBL/GenBank/DDBJ whole genome shotgun (WGS) entry which is preliminary data.</text>
</comment>